<dbReference type="NCBIfam" id="TIGR02602">
    <property type="entry name" value="8TM_EpsH"/>
    <property type="match status" value="1"/>
</dbReference>
<keyword evidence="3" id="KW-0645">Protease</keyword>
<reference evidence="9 10" key="1">
    <citation type="submission" date="2015-12" db="EMBL/GenBank/DDBJ databases">
        <title>Nitrous oxide reduction kinetics distinguish bacteria harboring typical versus atypical NosZ.</title>
        <authorList>
            <person name="Yoon S."/>
            <person name="Nissen S."/>
            <person name="Park D."/>
            <person name="Sanford R.A."/>
            <person name="Loeffler F.E."/>
        </authorList>
    </citation>
    <scope>NUCLEOTIDE SEQUENCE [LARGE SCALE GENOMIC DNA]</scope>
    <source>
        <strain evidence="9 10">ATCC BAA-841</strain>
    </source>
</reference>
<dbReference type="AlphaFoldDB" id="A0A133XHW8"/>
<feature type="transmembrane region" description="Helical" evidence="8">
    <location>
        <begin position="179"/>
        <end position="202"/>
    </location>
</feature>
<protein>
    <submittedName>
        <fullName evidence="9">Exosortase B</fullName>
    </submittedName>
</protein>
<evidence type="ECO:0000256" key="5">
    <source>
        <dbReference type="ARBA" id="ARBA00022801"/>
    </source>
</evidence>
<feature type="transmembrane region" description="Helical" evidence="8">
    <location>
        <begin position="7"/>
        <end position="30"/>
    </location>
</feature>
<dbReference type="EMBL" id="LODL01000021">
    <property type="protein sequence ID" value="KXB30547.1"/>
    <property type="molecule type" value="Genomic_DNA"/>
</dbReference>
<keyword evidence="2" id="KW-1003">Cell membrane</keyword>
<name>A0A133XHW8_9RHOO</name>
<organism evidence="9 10">
    <name type="scientific">Dechloromonas denitrificans</name>
    <dbReference type="NCBI Taxonomy" id="281362"/>
    <lineage>
        <taxon>Bacteria</taxon>
        <taxon>Pseudomonadati</taxon>
        <taxon>Pseudomonadota</taxon>
        <taxon>Betaproteobacteria</taxon>
        <taxon>Rhodocyclales</taxon>
        <taxon>Azonexaceae</taxon>
        <taxon>Dechloromonas</taxon>
    </lineage>
</organism>
<evidence type="ECO:0000256" key="1">
    <source>
        <dbReference type="ARBA" id="ARBA00004651"/>
    </source>
</evidence>
<feature type="transmembrane region" description="Helical" evidence="8">
    <location>
        <begin position="121"/>
        <end position="139"/>
    </location>
</feature>
<keyword evidence="10" id="KW-1185">Reference proteome</keyword>
<dbReference type="GO" id="GO:0006508">
    <property type="term" value="P:proteolysis"/>
    <property type="evidence" value="ECO:0007669"/>
    <property type="project" value="UniProtKB-KW"/>
</dbReference>
<proteinExistence type="predicted"/>
<dbReference type="Proteomes" id="UP000070186">
    <property type="component" value="Unassembled WGS sequence"/>
</dbReference>
<dbReference type="RefSeq" id="WP_066884276.1">
    <property type="nucleotide sequence ID" value="NZ_LODL01000021.1"/>
</dbReference>
<comment type="caution">
    <text evidence="9">The sequence shown here is derived from an EMBL/GenBank/DDBJ whole genome shotgun (WGS) entry which is preliminary data.</text>
</comment>
<evidence type="ECO:0000313" key="9">
    <source>
        <dbReference type="EMBL" id="KXB30547.1"/>
    </source>
</evidence>
<evidence type="ECO:0000256" key="8">
    <source>
        <dbReference type="SAM" id="Phobius"/>
    </source>
</evidence>
<dbReference type="InterPro" id="IPR026392">
    <property type="entry name" value="Exo/Archaeosortase_dom"/>
</dbReference>
<feature type="transmembrane region" description="Helical" evidence="8">
    <location>
        <begin position="93"/>
        <end position="112"/>
    </location>
</feature>
<evidence type="ECO:0000256" key="2">
    <source>
        <dbReference type="ARBA" id="ARBA00022475"/>
    </source>
</evidence>
<keyword evidence="5" id="KW-0378">Hydrolase</keyword>
<evidence type="ECO:0000313" key="10">
    <source>
        <dbReference type="Proteomes" id="UP000070186"/>
    </source>
</evidence>
<dbReference type="Pfam" id="PF09721">
    <property type="entry name" value="Exosortase_EpsH"/>
    <property type="match status" value="1"/>
</dbReference>
<comment type="subcellular location">
    <subcellularLocation>
        <location evidence="1">Cell membrane</location>
        <topology evidence="1">Multi-pass membrane protein</topology>
    </subcellularLocation>
</comment>
<dbReference type="GO" id="GO:0008233">
    <property type="term" value="F:peptidase activity"/>
    <property type="evidence" value="ECO:0007669"/>
    <property type="project" value="UniProtKB-KW"/>
</dbReference>
<feature type="transmembrane region" description="Helical" evidence="8">
    <location>
        <begin position="214"/>
        <end position="238"/>
    </location>
</feature>
<gene>
    <name evidence="9" type="ORF">AT959_14570</name>
</gene>
<keyword evidence="4 8" id="KW-0812">Transmembrane</keyword>
<dbReference type="NCBIfam" id="TIGR04178">
    <property type="entry name" value="exo_archaeo"/>
    <property type="match status" value="1"/>
</dbReference>
<dbReference type="InterPro" id="IPR019127">
    <property type="entry name" value="Exosortase"/>
</dbReference>
<feature type="transmembrane region" description="Helical" evidence="8">
    <location>
        <begin position="42"/>
        <end position="57"/>
    </location>
</feature>
<dbReference type="STRING" id="281362.AT959_14570"/>
<evidence type="ECO:0000256" key="4">
    <source>
        <dbReference type="ARBA" id="ARBA00022692"/>
    </source>
</evidence>
<keyword evidence="7 8" id="KW-0472">Membrane</keyword>
<dbReference type="InterPro" id="IPR013426">
    <property type="entry name" value="EpsH-like"/>
</dbReference>
<keyword evidence="6 8" id="KW-1133">Transmembrane helix</keyword>
<dbReference type="NCBIfam" id="TIGR03113">
    <property type="entry name" value="exosort_XrtB"/>
    <property type="match status" value="1"/>
</dbReference>
<accession>A0A133XHW8</accession>
<dbReference type="GO" id="GO:0005886">
    <property type="term" value="C:plasma membrane"/>
    <property type="evidence" value="ECO:0007669"/>
    <property type="project" value="UniProtKB-SubCell"/>
</dbReference>
<evidence type="ECO:0000256" key="7">
    <source>
        <dbReference type="ARBA" id="ARBA00023136"/>
    </source>
</evidence>
<sequence length="289" mass="31984">MQAKATIPAVVAEWFPALLGLVLLFVPTYVDLARSLWISEDQAHGPIILGVALFFFWQQRRKINELPAAPAKAGWPVFVFGLLLYILGRSQDILLFEVGSQIPVLAGLLLILRGWAAIRTLWFPLLFLLFMMPLPGVVVDTLTLPMKIGVSWAAEHMLYWLKYPISRSGVILQIGQYKLLVADACAGLHTLFTLEALGLLYLHVINHESFLRNAVLALTIIPISFTANTIRVIALTLITYHYGDAAGQGFLHGFAGMVLFISALLLIVGVDSLFHFSGKFQRLGYKNVG</sequence>
<evidence type="ECO:0000256" key="6">
    <source>
        <dbReference type="ARBA" id="ARBA00022989"/>
    </source>
</evidence>
<dbReference type="InterPro" id="IPR017544">
    <property type="entry name" value="Exosortase-2"/>
</dbReference>
<feature type="transmembrane region" description="Helical" evidence="8">
    <location>
        <begin position="69"/>
        <end position="87"/>
    </location>
</feature>
<feature type="transmembrane region" description="Helical" evidence="8">
    <location>
        <begin position="250"/>
        <end position="274"/>
    </location>
</feature>
<evidence type="ECO:0000256" key="3">
    <source>
        <dbReference type="ARBA" id="ARBA00022670"/>
    </source>
</evidence>